<accession>A0AAW0N8C2</accession>
<dbReference type="Proteomes" id="UP001460270">
    <property type="component" value="Unassembled WGS sequence"/>
</dbReference>
<dbReference type="InterPro" id="IPR050969">
    <property type="entry name" value="Dev_Signal_Modulators"/>
</dbReference>
<feature type="domain" description="Ig-like" evidence="3">
    <location>
        <begin position="232"/>
        <end position="321"/>
    </location>
</feature>
<dbReference type="GO" id="GO:0005102">
    <property type="term" value="F:signaling receptor binding"/>
    <property type="evidence" value="ECO:0007669"/>
    <property type="project" value="TreeGrafter"/>
</dbReference>
<comment type="caution">
    <text evidence="5">The sequence shown here is derived from an EMBL/GenBank/DDBJ whole genome shotgun (WGS) entry which is preliminary data.</text>
</comment>
<organism evidence="5 6">
    <name type="scientific">Mugilogobius chulae</name>
    <name type="common">yellowstripe goby</name>
    <dbReference type="NCBI Taxonomy" id="88201"/>
    <lineage>
        <taxon>Eukaryota</taxon>
        <taxon>Metazoa</taxon>
        <taxon>Chordata</taxon>
        <taxon>Craniata</taxon>
        <taxon>Vertebrata</taxon>
        <taxon>Euteleostomi</taxon>
        <taxon>Actinopterygii</taxon>
        <taxon>Neopterygii</taxon>
        <taxon>Teleostei</taxon>
        <taxon>Neoteleostei</taxon>
        <taxon>Acanthomorphata</taxon>
        <taxon>Gobiaria</taxon>
        <taxon>Gobiiformes</taxon>
        <taxon>Gobioidei</taxon>
        <taxon>Gobiidae</taxon>
        <taxon>Gobionellinae</taxon>
        <taxon>Mugilogobius</taxon>
    </lineage>
</organism>
<evidence type="ECO:0000259" key="4">
    <source>
        <dbReference type="PROSITE" id="PS51233"/>
    </source>
</evidence>
<gene>
    <name evidence="5" type="ORF">WMY93_022520</name>
</gene>
<evidence type="ECO:0000256" key="1">
    <source>
        <dbReference type="ARBA" id="ARBA00022729"/>
    </source>
</evidence>
<protein>
    <recommendedName>
        <fullName evidence="7">VWFD domain-containing protein</fullName>
    </recommendedName>
</protein>
<dbReference type="PROSITE" id="PS51233">
    <property type="entry name" value="VWFD"/>
    <property type="match status" value="1"/>
</dbReference>
<dbReference type="InterPro" id="IPR057774">
    <property type="entry name" value="D8C_UMOD/GP2/OIT3-like"/>
</dbReference>
<proteinExistence type="predicted"/>
<evidence type="ECO:0008006" key="7">
    <source>
        <dbReference type="Google" id="ProtNLM"/>
    </source>
</evidence>
<dbReference type="PANTHER" id="PTHR14949">
    <property type="entry name" value="EGF-LIKE-DOMAIN, MULTIPLE 7, 8"/>
    <property type="match status" value="1"/>
</dbReference>
<dbReference type="EMBL" id="JBBPFD010000016">
    <property type="protein sequence ID" value="KAK7893368.1"/>
    <property type="molecule type" value="Genomic_DNA"/>
</dbReference>
<dbReference type="PROSITE" id="PS50835">
    <property type="entry name" value="IG_LIKE"/>
    <property type="match status" value="1"/>
</dbReference>
<dbReference type="Pfam" id="PF23283">
    <property type="entry name" value="D8C_UMOD"/>
    <property type="match status" value="1"/>
</dbReference>
<dbReference type="AlphaFoldDB" id="A0AAW0N8C2"/>
<dbReference type="GO" id="GO:0005576">
    <property type="term" value="C:extracellular region"/>
    <property type="evidence" value="ECO:0007669"/>
    <property type="project" value="TreeGrafter"/>
</dbReference>
<dbReference type="PANTHER" id="PTHR14949:SF52">
    <property type="entry name" value="VON WILLEBRAND FACTOR D AND EGF DOMAIN-CONTAINING PROTEIN"/>
    <property type="match status" value="1"/>
</dbReference>
<evidence type="ECO:0000256" key="2">
    <source>
        <dbReference type="ARBA" id="ARBA00023157"/>
    </source>
</evidence>
<dbReference type="InterPro" id="IPR007110">
    <property type="entry name" value="Ig-like_dom"/>
</dbReference>
<dbReference type="Pfam" id="PF25776">
    <property type="entry name" value="Ig_VWDE"/>
    <property type="match status" value="1"/>
</dbReference>
<sequence>MSVCPEVKSSPSPGPQPEQSCLVWALVDAQEQGGSRCSCDRLKREADMDVGFRTLLSLLCAAGLSAHGQRECFPGGHRILRNPYRSTDFDSTELQNTAIQDLVCDHTLAPGWYRFMLNNKPAEMPTSCVEMNHCGTQAPVWLSLQGSPLPQPGELRQLSACATWQFFHGSAKDCCLFRIPITVRNCGQFMVYYLQPTQGCMGYCAKAAPDVAPRRCPPGEVENNGRCTALVPPLLTRPVITSELLGQSVHLRCSFSPPPWRAPLGFQVLWARHIGHSMKAEVRQESTLRPFSLVEMDGVHFRLGETFSCSVSVYEANSSLSRSSVRESEGFFAGVQFSPGSLTISEDTQEHQVSLSSTVPLPCLDQSAECGLPVSLSVHQPDSGELPNIALSTCQAELRLAKCNGSATCGRVAFTVTAVTDFTRDHNRASLIAARFGPNSPRLWRNYEPAALKVTVQDIPTSVCYSLTDPHVITLDGRRYEQQQTGTFVLYQSTVRSFEVHSRQWDCGSRQYSVACSCGVAVREDSELVIFDMCNGQRQETRPQLTIKTLDRSSGRSAVRVLESHHGRKFTVGLPCFPCVDTVDTSHVTVYFFCSCSFPPEPLSGRRE</sequence>
<dbReference type="InterPro" id="IPR057885">
    <property type="entry name" value="Ig_VWDE"/>
</dbReference>
<evidence type="ECO:0000313" key="5">
    <source>
        <dbReference type="EMBL" id="KAK7893368.1"/>
    </source>
</evidence>
<keyword evidence="1" id="KW-0732">Signal</keyword>
<dbReference type="GO" id="GO:0009986">
    <property type="term" value="C:cell surface"/>
    <property type="evidence" value="ECO:0007669"/>
    <property type="project" value="TreeGrafter"/>
</dbReference>
<name>A0AAW0N8C2_9GOBI</name>
<keyword evidence="6" id="KW-1185">Reference proteome</keyword>
<feature type="domain" description="VWFD" evidence="4">
    <location>
        <begin position="462"/>
        <end position="608"/>
    </location>
</feature>
<keyword evidence="2" id="KW-1015">Disulfide bond</keyword>
<reference evidence="6" key="1">
    <citation type="submission" date="2024-04" db="EMBL/GenBank/DDBJ databases">
        <title>Salinicola lusitanus LLJ914,a marine bacterium isolated from the Okinawa Trough.</title>
        <authorList>
            <person name="Li J."/>
        </authorList>
    </citation>
    <scope>NUCLEOTIDE SEQUENCE [LARGE SCALE GENOMIC DNA]</scope>
</reference>
<evidence type="ECO:0000313" key="6">
    <source>
        <dbReference type="Proteomes" id="UP001460270"/>
    </source>
</evidence>
<dbReference type="InterPro" id="IPR001846">
    <property type="entry name" value="VWF_type-D"/>
</dbReference>
<evidence type="ECO:0000259" key="3">
    <source>
        <dbReference type="PROSITE" id="PS50835"/>
    </source>
</evidence>